<protein>
    <submittedName>
        <fullName evidence="3">Glycine-rich protein</fullName>
    </submittedName>
</protein>
<feature type="transmembrane region" description="Helical" evidence="2">
    <location>
        <begin position="196"/>
        <end position="217"/>
    </location>
</feature>
<evidence type="ECO:0000313" key="3">
    <source>
        <dbReference type="EMBL" id="PNY01942.1"/>
    </source>
</evidence>
<keyword evidence="2" id="KW-0812">Transmembrane</keyword>
<dbReference type="STRING" id="57577.A0A2K3NFY7"/>
<accession>A0A2K3NFY7</accession>
<feature type="region of interest" description="Disordered" evidence="1">
    <location>
        <begin position="98"/>
        <end position="123"/>
    </location>
</feature>
<dbReference type="PANTHER" id="PTHR35483:SF1">
    <property type="entry name" value="GLYCINE-RICH PROTEIN-RELATED"/>
    <property type="match status" value="1"/>
</dbReference>
<dbReference type="GO" id="GO:0009507">
    <property type="term" value="C:chloroplast"/>
    <property type="evidence" value="ECO:0007669"/>
    <property type="project" value="TreeGrafter"/>
</dbReference>
<dbReference type="AlphaFoldDB" id="A0A2K3NFY7"/>
<reference evidence="3 4" key="1">
    <citation type="journal article" date="2014" name="Am. J. Bot.">
        <title>Genome assembly and annotation for red clover (Trifolium pratense; Fabaceae).</title>
        <authorList>
            <person name="Istvanek J."/>
            <person name="Jaros M."/>
            <person name="Krenek A."/>
            <person name="Repkova J."/>
        </authorList>
    </citation>
    <scope>NUCLEOTIDE SEQUENCE [LARGE SCALE GENOMIC DNA]</scope>
    <source>
        <strain evidence="4">cv. Tatra</strain>
        <tissue evidence="3">Young leaves</tissue>
    </source>
</reference>
<evidence type="ECO:0000313" key="4">
    <source>
        <dbReference type="Proteomes" id="UP000236291"/>
    </source>
</evidence>
<evidence type="ECO:0000256" key="1">
    <source>
        <dbReference type="SAM" id="MobiDB-lite"/>
    </source>
</evidence>
<evidence type="ECO:0000256" key="2">
    <source>
        <dbReference type="SAM" id="Phobius"/>
    </source>
</evidence>
<keyword evidence="2" id="KW-1133">Transmembrane helix</keyword>
<organism evidence="3 4">
    <name type="scientific">Trifolium pratense</name>
    <name type="common">Red clover</name>
    <dbReference type="NCBI Taxonomy" id="57577"/>
    <lineage>
        <taxon>Eukaryota</taxon>
        <taxon>Viridiplantae</taxon>
        <taxon>Streptophyta</taxon>
        <taxon>Embryophyta</taxon>
        <taxon>Tracheophyta</taxon>
        <taxon>Spermatophyta</taxon>
        <taxon>Magnoliopsida</taxon>
        <taxon>eudicotyledons</taxon>
        <taxon>Gunneridae</taxon>
        <taxon>Pentapetalae</taxon>
        <taxon>rosids</taxon>
        <taxon>fabids</taxon>
        <taxon>Fabales</taxon>
        <taxon>Fabaceae</taxon>
        <taxon>Papilionoideae</taxon>
        <taxon>50 kb inversion clade</taxon>
        <taxon>NPAAA clade</taxon>
        <taxon>Hologalegina</taxon>
        <taxon>IRL clade</taxon>
        <taxon>Trifolieae</taxon>
        <taxon>Trifolium</taxon>
    </lineage>
</organism>
<feature type="non-terminal residue" evidence="3">
    <location>
        <position position="235"/>
    </location>
</feature>
<feature type="transmembrane region" description="Helical" evidence="2">
    <location>
        <begin position="170"/>
        <end position="189"/>
    </location>
</feature>
<proteinExistence type="predicted"/>
<reference evidence="3 4" key="2">
    <citation type="journal article" date="2017" name="Front. Plant Sci.">
        <title>Gene Classification and Mining of Molecular Markers Useful in Red Clover (Trifolium pratense) Breeding.</title>
        <authorList>
            <person name="Istvanek J."/>
            <person name="Dluhosova J."/>
            <person name="Dluhos P."/>
            <person name="Patkova L."/>
            <person name="Nedelnik J."/>
            <person name="Repkova J."/>
        </authorList>
    </citation>
    <scope>NUCLEOTIDE SEQUENCE [LARGE SCALE GENOMIC DNA]</scope>
    <source>
        <strain evidence="4">cv. Tatra</strain>
        <tissue evidence="3">Young leaves</tissue>
    </source>
</reference>
<sequence length="235" mass="25895">MNSAQVLAFQPGIICVQKYKSHVLPKGIINSLPRIQCIGIRDKPYIRFKSLKPICAGGKGNNDENSPWKSLTNAMEKFKGQSIEEVLQKQIQKGEYFDSGGSGVKPPGGGGDGGSGGSPDGSDDDGYDTRQVIFATIGLISLYIYLIMRQEVERLIPDFIRFIFTGTKSFRLKRIMCIAFPCICFALIARKAVRLLCMNLICFSMNNCTIILIPRGLTGLVSDMSWVVIPASFVR</sequence>
<feature type="compositionally biased region" description="Gly residues" evidence="1">
    <location>
        <begin position="100"/>
        <end position="119"/>
    </location>
</feature>
<comment type="caution">
    <text evidence="3">The sequence shown here is derived from an EMBL/GenBank/DDBJ whole genome shotgun (WGS) entry which is preliminary data.</text>
</comment>
<gene>
    <name evidence="3" type="ORF">L195_g025245</name>
</gene>
<dbReference type="EMBL" id="ASHM01020728">
    <property type="protein sequence ID" value="PNY01942.1"/>
    <property type="molecule type" value="Genomic_DNA"/>
</dbReference>
<dbReference type="Proteomes" id="UP000236291">
    <property type="component" value="Unassembled WGS sequence"/>
</dbReference>
<keyword evidence="2" id="KW-0472">Membrane</keyword>
<dbReference type="PANTHER" id="PTHR35483">
    <property type="entry name" value="NUCLEUSENVELOPE PROTEIN"/>
    <property type="match status" value="1"/>
</dbReference>
<feature type="transmembrane region" description="Helical" evidence="2">
    <location>
        <begin position="132"/>
        <end position="150"/>
    </location>
</feature>
<name>A0A2K3NFY7_TRIPR</name>